<dbReference type="KEGG" id="thyd:TTHT_2084"/>
<dbReference type="SUPFAM" id="SSF49344">
    <property type="entry name" value="CBD9-like"/>
    <property type="match status" value="1"/>
</dbReference>
<name>A0A7R6PVR0_9BACT</name>
<dbReference type="Proteomes" id="UP000595564">
    <property type="component" value="Chromosome"/>
</dbReference>
<proteinExistence type="predicted"/>
<protein>
    <recommendedName>
        <fullName evidence="3">Carbohydrate-binding domain-containing protein</fullName>
    </recommendedName>
</protein>
<evidence type="ECO:0008006" key="3">
    <source>
        <dbReference type="Google" id="ProtNLM"/>
    </source>
</evidence>
<dbReference type="Gene3D" id="2.60.40.1190">
    <property type="match status" value="1"/>
</dbReference>
<reference evidence="1 2" key="1">
    <citation type="journal article" date="2012" name="Extremophiles">
        <title>Thermotomaculum hydrothermale gen. nov., sp. nov., a novel heterotrophic thermophile within the phylum Acidobacteria from a deep-sea hydrothermal vent chimney in the Southern Okinawa Trough.</title>
        <authorList>
            <person name="Izumi H."/>
            <person name="Nunoura T."/>
            <person name="Miyazaki M."/>
            <person name="Mino S."/>
            <person name="Toki T."/>
            <person name="Takai K."/>
            <person name="Sako Y."/>
            <person name="Sawabe T."/>
            <person name="Nakagawa S."/>
        </authorList>
    </citation>
    <scope>NUCLEOTIDE SEQUENCE [LARGE SCALE GENOMIC DNA]</scope>
    <source>
        <strain evidence="1 2">AC55</strain>
    </source>
</reference>
<dbReference type="AlphaFoldDB" id="A0A7R6PVR0"/>
<dbReference type="EMBL" id="AP017470">
    <property type="protein sequence ID" value="BBB33522.1"/>
    <property type="molecule type" value="Genomic_DNA"/>
</dbReference>
<dbReference type="RefSeq" id="WP_201327833.1">
    <property type="nucleotide sequence ID" value="NZ_AP017470.1"/>
</dbReference>
<gene>
    <name evidence="1" type="ORF">TTHT_2084</name>
</gene>
<sequence length="723" mass="84455">MKRLLAIGLLFLFYSLSYSKIISVNIPYIPDGKIKLDGIVNEDIYKKAFHWDKFVQTRPGDNIKPSQKTEMFMFHNGKELIIAFICYDTHPENIKRIRRRRDNVWGDIDSIDICINTFGDGKQYYDFAISAMNDVSDDLSDYVNGGSQDIDIVFEHKTHFFDKGWSVEVIIPFSSINLKADKNGNAKWYFDAQRHIPRKFHETISTLPYNRDANDITDGEMILNLDHIQEIGEKKKLKLIPEVVASYSKNKNMWNKKETHSFEKMTIGLTGEYDFSENTVAKFTIHPDFSQIEADDVYQEINNRYPVYFKEKRPFFMDGMESFSSPINLVYTRNIVKPEYGLKFTTKNKHTSLAVLSAMEKDVPAERFDLIGNSKDVYWNVLRGTYNFSPGNYIGGFYILRNFGSYFNQAISIDGANQIKKWNLSYQAVATSLKEESSTKHGAAGSFSISYKWNRYFRSNINYSFLSPDYFNDMGFITTNNIRSFGMGQNFNYSPETDKGLIKGFSLGGYYDMQYYYNNSKFYSNSTSLWCFIRLTGRIQIFSNAYTENEEYKGTIYPVNFKNIGIYWGEHDKFQPWFNIGRGTSILYGNNPQLADQKSYHVGISSDFSSFQFRLSLSFYTFNDKQTGAFIRKQRALQFNGEYFFTDRLSLKTMYQSVLPKYRDYQFKMPYHYFYLLITWQKDAYRKIYAGITNSTLTMNTIDNDFIGYNNDKVAFAKLSWLF</sequence>
<evidence type="ECO:0000313" key="2">
    <source>
        <dbReference type="Proteomes" id="UP000595564"/>
    </source>
</evidence>
<evidence type="ECO:0000313" key="1">
    <source>
        <dbReference type="EMBL" id="BBB33522.1"/>
    </source>
</evidence>
<accession>A0A7R6PVR0</accession>
<keyword evidence="2" id="KW-1185">Reference proteome</keyword>
<organism evidence="1 2">
    <name type="scientific">Thermotomaculum hydrothermale</name>
    <dbReference type="NCBI Taxonomy" id="981385"/>
    <lineage>
        <taxon>Bacteria</taxon>
        <taxon>Pseudomonadati</taxon>
        <taxon>Acidobacteriota</taxon>
        <taxon>Holophagae</taxon>
        <taxon>Thermotomaculales</taxon>
        <taxon>Thermotomaculaceae</taxon>
        <taxon>Thermotomaculum</taxon>
    </lineage>
</organism>